<dbReference type="PROSITE" id="PS50850">
    <property type="entry name" value="MFS"/>
    <property type="match status" value="1"/>
</dbReference>
<feature type="transmembrane region" description="Helical" evidence="6">
    <location>
        <begin position="354"/>
        <end position="373"/>
    </location>
</feature>
<comment type="caution">
    <text evidence="8">The sequence shown here is derived from an EMBL/GenBank/DDBJ whole genome shotgun (WGS) entry which is preliminary data.</text>
</comment>
<dbReference type="InterPro" id="IPR011701">
    <property type="entry name" value="MFS"/>
</dbReference>
<dbReference type="Pfam" id="PF07690">
    <property type="entry name" value="MFS_1"/>
    <property type="match status" value="1"/>
</dbReference>
<feature type="transmembrane region" description="Helical" evidence="6">
    <location>
        <begin position="287"/>
        <end position="311"/>
    </location>
</feature>
<keyword evidence="2 6" id="KW-0812">Transmembrane</keyword>
<gene>
    <name evidence="8" type="ORF">BJY01DRAFT_251682</name>
</gene>
<evidence type="ECO:0000256" key="1">
    <source>
        <dbReference type="ARBA" id="ARBA00004141"/>
    </source>
</evidence>
<feature type="domain" description="Major facilitator superfamily (MFS) profile" evidence="7">
    <location>
        <begin position="67"/>
        <end position="469"/>
    </location>
</feature>
<reference evidence="8 9" key="1">
    <citation type="submission" date="2024-07" db="EMBL/GenBank/DDBJ databases">
        <title>Section-level genome sequencing and comparative genomics of Aspergillus sections Usti and Cavernicolus.</title>
        <authorList>
            <consortium name="Lawrence Berkeley National Laboratory"/>
            <person name="Nybo J.L."/>
            <person name="Vesth T.C."/>
            <person name="Theobald S."/>
            <person name="Frisvad J.C."/>
            <person name="Larsen T.O."/>
            <person name="Kjaerboelling I."/>
            <person name="Rothschild-Mancinelli K."/>
            <person name="Lyhne E.K."/>
            <person name="Kogle M.E."/>
            <person name="Barry K."/>
            <person name="Clum A."/>
            <person name="Na H."/>
            <person name="Ledsgaard L."/>
            <person name="Lin J."/>
            <person name="Lipzen A."/>
            <person name="Kuo A."/>
            <person name="Riley R."/>
            <person name="Mondo S."/>
            <person name="Labutti K."/>
            <person name="Haridas S."/>
            <person name="Pangalinan J."/>
            <person name="Salamov A.A."/>
            <person name="Simmons B.A."/>
            <person name="Magnuson J.K."/>
            <person name="Chen J."/>
            <person name="Drula E."/>
            <person name="Henrissat B."/>
            <person name="Wiebenga A."/>
            <person name="Lubbers R.J."/>
            <person name="Gomes A.C."/>
            <person name="Makela M.R."/>
            <person name="Stajich J."/>
            <person name="Grigoriev I.V."/>
            <person name="Mortensen U.H."/>
            <person name="De Vries R.P."/>
            <person name="Baker S.E."/>
            <person name="Andersen M.R."/>
        </authorList>
    </citation>
    <scope>NUCLEOTIDE SEQUENCE [LARGE SCALE GENOMIC DNA]</scope>
    <source>
        <strain evidence="8 9">CBS 123904</strain>
    </source>
</reference>
<dbReference type="PANTHER" id="PTHR23514:SF6">
    <property type="entry name" value="MAJOR FACILITATOR SUPERFAMILY (MFS) PROFILE DOMAIN-CONTAINING PROTEIN"/>
    <property type="match status" value="1"/>
</dbReference>
<organism evidence="8 9">
    <name type="scientific">Aspergillus pseudoustus</name>
    <dbReference type="NCBI Taxonomy" id="1810923"/>
    <lineage>
        <taxon>Eukaryota</taxon>
        <taxon>Fungi</taxon>
        <taxon>Dikarya</taxon>
        <taxon>Ascomycota</taxon>
        <taxon>Pezizomycotina</taxon>
        <taxon>Eurotiomycetes</taxon>
        <taxon>Eurotiomycetidae</taxon>
        <taxon>Eurotiales</taxon>
        <taxon>Aspergillaceae</taxon>
        <taxon>Aspergillus</taxon>
        <taxon>Aspergillus subgen. Nidulantes</taxon>
    </lineage>
</organism>
<feature type="transmembrane region" description="Helical" evidence="6">
    <location>
        <begin position="323"/>
        <end position="342"/>
    </location>
</feature>
<keyword evidence="9" id="KW-1185">Reference proteome</keyword>
<dbReference type="InterPro" id="IPR020846">
    <property type="entry name" value="MFS_dom"/>
</dbReference>
<evidence type="ECO:0000256" key="3">
    <source>
        <dbReference type="ARBA" id="ARBA00022989"/>
    </source>
</evidence>
<feature type="transmembrane region" description="Helical" evidence="6">
    <location>
        <begin position="379"/>
        <end position="401"/>
    </location>
</feature>
<evidence type="ECO:0000313" key="9">
    <source>
        <dbReference type="Proteomes" id="UP001610446"/>
    </source>
</evidence>
<dbReference type="PANTHER" id="PTHR23514">
    <property type="entry name" value="BYPASS OF STOP CODON PROTEIN 6"/>
    <property type="match status" value="1"/>
</dbReference>
<dbReference type="InterPro" id="IPR051788">
    <property type="entry name" value="MFS_Transporter"/>
</dbReference>
<feature type="transmembrane region" description="Helical" evidence="6">
    <location>
        <begin position="441"/>
        <end position="461"/>
    </location>
</feature>
<name>A0ABR4JDB7_9EURO</name>
<dbReference type="InterPro" id="IPR036259">
    <property type="entry name" value="MFS_trans_sf"/>
</dbReference>
<proteinExistence type="predicted"/>
<evidence type="ECO:0000256" key="6">
    <source>
        <dbReference type="SAM" id="Phobius"/>
    </source>
</evidence>
<keyword evidence="3 6" id="KW-1133">Transmembrane helix</keyword>
<protein>
    <submittedName>
        <fullName evidence="8">MFS efflux transporter</fullName>
    </submittedName>
</protein>
<dbReference type="EMBL" id="JBFXLU010000168">
    <property type="protein sequence ID" value="KAL2836983.1"/>
    <property type="molecule type" value="Genomic_DNA"/>
</dbReference>
<dbReference type="Proteomes" id="UP001610446">
    <property type="component" value="Unassembled WGS sequence"/>
</dbReference>
<feature type="transmembrane region" description="Helical" evidence="6">
    <location>
        <begin position="98"/>
        <end position="121"/>
    </location>
</feature>
<dbReference type="Gene3D" id="1.20.1250.20">
    <property type="entry name" value="MFS general substrate transporter like domains"/>
    <property type="match status" value="2"/>
</dbReference>
<dbReference type="SUPFAM" id="SSF103473">
    <property type="entry name" value="MFS general substrate transporter"/>
    <property type="match status" value="1"/>
</dbReference>
<evidence type="ECO:0000259" key="7">
    <source>
        <dbReference type="PROSITE" id="PS50850"/>
    </source>
</evidence>
<evidence type="ECO:0000313" key="8">
    <source>
        <dbReference type="EMBL" id="KAL2836983.1"/>
    </source>
</evidence>
<comment type="subcellular location">
    <subcellularLocation>
        <location evidence="1">Membrane</location>
        <topology evidence="1">Multi-pass membrane protein</topology>
    </subcellularLocation>
</comment>
<evidence type="ECO:0000256" key="2">
    <source>
        <dbReference type="ARBA" id="ARBA00022692"/>
    </source>
</evidence>
<accession>A0ABR4JDB7</accession>
<keyword evidence="4 6" id="KW-0472">Membrane</keyword>
<feature type="transmembrane region" description="Helical" evidence="6">
    <location>
        <begin position="220"/>
        <end position="240"/>
    </location>
</feature>
<feature type="transmembrane region" description="Helical" evidence="6">
    <location>
        <begin position="413"/>
        <end position="435"/>
    </location>
</feature>
<evidence type="ECO:0000256" key="5">
    <source>
        <dbReference type="SAM" id="MobiDB-lite"/>
    </source>
</evidence>
<evidence type="ECO:0000256" key="4">
    <source>
        <dbReference type="ARBA" id="ARBA00023136"/>
    </source>
</evidence>
<feature type="region of interest" description="Disordered" evidence="5">
    <location>
        <begin position="1"/>
        <end position="57"/>
    </location>
</feature>
<feature type="transmembrane region" description="Helical" evidence="6">
    <location>
        <begin position="133"/>
        <end position="166"/>
    </location>
</feature>
<sequence>MAHPLGAISIVSEASPPPSPTARQQVRDNAVKVSPPTPMTALSNSPPPTVRPVESRTAPTTGIQKLRLLSTCMMGFGNGLNDSVPGALIPYMEDHYSISYAIVSLIFVTNAIGFIAAAPLTDLVEQRLGRGRAYILAEALMGAGYVIIICTPPYPLVVLSFLLIGLGEGMDLAFNNVFCANYGNGTTALGFLHGSYGLGGTVGPLIGTAIASSGTIWSRFYAVAIAIVAINAAFAGWTFWNYETPQPRHQANESISLEIGTERNAGEAPVTQPSNRQLLNTALKSPVTILGALFIFAYQGAEVSISGWVISFLVNTRHGDLSSVGYVTAGFWGGITVGRLLISPIAFRIGERISVAVLVLGSLAFQLVVWFVPSIVGNAVAVAIIGLLLGPVYPCAMAVFCRVLDPSLQLTSLGFVSGAGSSGGAVAPLVTGLVAQKKGTWVLHPICVGLYGGMVGAWCLLPRGKKREE</sequence>